<dbReference type="SUPFAM" id="SSF56726">
    <property type="entry name" value="DNA topoisomerase IV, alpha subunit"/>
    <property type="match status" value="1"/>
</dbReference>
<keyword evidence="14" id="KW-1185">Reference proteome</keyword>
<evidence type="ECO:0000256" key="1">
    <source>
        <dbReference type="ARBA" id="ARBA00000185"/>
    </source>
</evidence>
<comment type="caution">
    <text evidence="13">The sequence shown here is derived from an EMBL/GenBank/DDBJ whole genome shotgun (WGS) entry which is preliminary data.</text>
</comment>
<evidence type="ECO:0000256" key="6">
    <source>
        <dbReference type="ARBA" id="ARBA00022842"/>
    </source>
</evidence>
<dbReference type="Proteomes" id="UP001058974">
    <property type="component" value="Chromosome 2"/>
</dbReference>
<sequence length="296" mass="34233">MEGKSMKSESQSESAILLTKIKEFTRGLLVNLSNGNSPIILIDRFRNHCTLPDSNCFCSSNLPCGKEVLTLCKETHVHRLDVMLRVLLIVQKLLQENKHSSKRDIYYIHPSVFLNQSVVDRAINDICVLMQCSRHNLNVTDLAFLQAHPIPVYVEEIKVDVELAVLQRLANDQFCNANRCIVISGRGYPDIPTRRFLWLLVENLHIPAYCLVDCDPYGFDILTTYRFGSMQMAYDTKHLRVPEIYWLGAFPSDSERYFVPKQCLLPLNAEDKRKIEAMLLRCYLQREVPQWRSYSC</sequence>
<dbReference type="PRINTS" id="PR01550">
    <property type="entry name" value="TOP6AFAMILY"/>
</dbReference>
<keyword evidence="7 10" id="KW-0799">Topoisomerase</keyword>
<dbReference type="InterPro" id="IPR013049">
    <property type="entry name" value="Spo11/TopoVI_A_N"/>
</dbReference>
<comment type="catalytic activity">
    <reaction evidence="1 10">
        <text>ATP-dependent breakage, passage and rejoining of double-stranded DNA.</text>
        <dbReference type="EC" id="5.6.2.2"/>
    </reaction>
</comment>
<name>A0A9D5B7K0_PEA</name>
<evidence type="ECO:0000256" key="2">
    <source>
        <dbReference type="ARBA" id="ARBA00001946"/>
    </source>
</evidence>
<organism evidence="13 14">
    <name type="scientific">Pisum sativum</name>
    <name type="common">Garden pea</name>
    <name type="synonym">Lathyrus oleraceus</name>
    <dbReference type="NCBI Taxonomy" id="3888"/>
    <lineage>
        <taxon>Eukaryota</taxon>
        <taxon>Viridiplantae</taxon>
        <taxon>Streptophyta</taxon>
        <taxon>Embryophyta</taxon>
        <taxon>Tracheophyta</taxon>
        <taxon>Spermatophyta</taxon>
        <taxon>Magnoliopsida</taxon>
        <taxon>eudicotyledons</taxon>
        <taxon>Gunneridae</taxon>
        <taxon>Pentapetalae</taxon>
        <taxon>rosids</taxon>
        <taxon>fabids</taxon>
        <taxon>Fabales</taxon>
        <taxon>Fabaceae</taxon>
        <taxon>Papilionoideae</taxon>
        <taxon>50 kb inversion clade</taxon>
        <taxon>NPAAA clade</taxon>
        <taxon>Hologalegina</taxon>
        <taxon>IRL clade</taxon>
        <taxon>Fabeae</taxon>
        <taxon>Lathyrus</taxon>
    </lineage>
</organism>
<dbReference type="PANTHER" id="PTHR10848:SF3">
    <property type="entry name" value="MEIOTIC RECOMBINATION PROTEIN SPO11-1"/>
    <property type="match status" value="1"/>
</dbReference>
<evidence type="ECO:0000259" key="11">
    <source>
        <dbReference type="Pfam" id="PF04406"/>
    </source>
</evidence>
<evidence type="ECO:0000256" key="8">
    <source>
        <dbReference type="ARBA" id="ARBA00023125"/>
    </source>
</evidence>
<accession>A0A9D5B7K0</accession>
<dbReference type="GO" id="GO:0000228">
    <property type="term" value="C:nuclear chromosome"/>
    <property type="evidence" value="ECO:0007669"/>
    <property type="project" value="TreeGrafter"/>
</dbReference>
<dbReference type="Pfam" id="PF04406">
    <property type="entry name" value="TP6A_N"/>
    <property type="match status" value="1"/>
</dbReference>
<comment type="cofactor">
    <cofactor evidence="2">
        <name>Mg(2+)</name>
        <dbReference type="ChEBI" id="CHEBI:18420"/>
    </cofactor>
</comment>
<evidence type="ECO:0000256" key="3">
    <source>
        <dbReference type="ARBA" id="ARBA00006559"/>
    </source>
</evidence>
<keyword evidence="9 10" id="KW-0413">Isomerase</keyword>
<protein>
    <recommendedName>
        <fullName evidence="4">DNA topoisomerase (ATP-hydrolyzing)</fullName>
        <ecNumber evidence="4">5.6.2.2</ecNumber>
    </recommendedName>
</protein>
<evidence type="ECO:0000256" key="7">
    <source>
        <dbReference type="ARBA" id="ARBA00023029"/>
    </source>
</evidence>
<dbReference type="AlphaFoldDB" id="A0A9D5B7K0"/>
<proteinExistence type="inferred from homology"/>
<evidence type="ECO:0000256" key="4">
    <source>
        <dbReference type="ARBA" id="ARBA00012895"/>
    </source>
</evidence>
<dbReference type="PROSITE" id="PS52041">
    <property type="entry name" value="TOPO_IIB"/>
    <property type="match status" value="1"/>
</dbReference>
<dbReference type="EMBL" id="JAMSHJ010000002">
    <property type="protein sequence ID" value="KAI5432816.1"/>
    <property type="molecule type" value="Genomic_DNA"/>
</dbReference>
<dbReference type="PANTHER" id="PTHR10848">
    <property type="entry name" value="MEIOTIC RECOMBINATION PROTEIN SPO11"/>
    <property type="match status" value="1"/>
</dbReference>
<reference evidence="13 14" key="1">
    <citation type="journal article" date="2022" name="Nat. Genet.">
        <title>Improved pea reference genome and pan-genome highlight genomic features and evolutionary characteristics.</title>
        <authorList>
            <person name="Yang T."/>
            <person name="Liu R."/>
            <person name="Luo Y."/>
            <person name="Hu S."/>
            <person name="Wang D."/>
            <person name="Wang C."/>
            <person name="Pandey M.K."/>
            <person name="Ge S."/>
            <person name="Xu Q."/>
            <person name="Li N."/>
            <person name="Li G."/>
            <person name="Huang Y."/>
            <person name="Saxena R.K."/>
            <person name="Ji Y."/>
            <person name="Li M."/>
            <person name="Yan X."/>
            <person name="He Y."/>
            <person name="Liu Y."/>
            <person name="Wang X."/>
            <person name="Xiang C."/>
            <person name="Varshney R.K."/>
            <person name="Ding H."/>
            <person name="Gao S."/>
            <person name="Zong X."/>
        </authorList>
    </citation>
    <scope>NUCLEOTIDE SEQUENCE [LARGE SCALE GENOMIC DNA]</scope>
    <source>
        <strain evidence="13 14">cv. Zhongwan 6</strain>
    </source>
</reference>
<dbReference type="GO" id="GO:0000706">
    <property type="term" value="P:meiotic DNA double-strand break processing"/>
    <property type="evidence" value="ECO:0007669"/>
    <property type="project" value="TreeGrafter"/>
</dbReference>
<dbReference type="GO" id="GO:0007131">
    <property type="term" value="P:reciprocal meiotic recombination"/>
    <property type="evidence" value="ECO:0007669"/>
    <property type="project" value="TreeGrafter"/>
</dbReference>
<evidence type="ECO:0000313" key="13">
    <source>
        <dbReference type="EMBL" id="KAI5432816.1"/>
    </source>
</evidence>
<feature type="domain" description="Spo11/DNA topoisomerase VI subunit A N-terminal" evidence="11">
    <location>
        <begin position="79"/>
        <end position="139"/>
    </location>
</feature>
<evidence type="ECO:0000313" key="14">
    <source>
        <dbReference type="Proteomes" id="UP001058974"/>
    </source>
</evidence>
<comment type="similarity">
    <text evidence="3 10">Belongs to the TOP6A family.</text>
</comment>
<dbReference type="GO" id="GO:0046872">
    <property type="term" value="F:metal ion binding"/>
    <property type="evidence" value="ECO:0007669"/>
    <property type="project" value="UniProtKB-KW"/>
</dbReference>
<dbReference type="InterPro" id="IPR036078">
    <property type="entry name" value="Spo11/TopoVI_A_sf"/>
</dbReference>
<evidence type="ECO:0000256" key="10">
    <source>
        <dbReference type="PROSITE-ProRule" id="PRU01385"/>
    </source>
</evidence>
<dbReference type="EC" id="5.6.2.2" evidence="4"/>
<evidence type="ECO:0000256" key="9">
    <source>
        <dbReference type="ARBA" id="ARBA00023235"/>
    </source>
</evidence>
<dbReference type="Pfam" id="PF21180">
    <property type="entry name" value="TOP6A-Spo11_Toprim"/>
    <property type="match status" value="1"/>
</dbReference>
<dbReference type="GO" id="GO:0003918">
    <property type="term" value="F:DNA topoisomerase type II (double strand cut, ATP-hydrolyzing) activity"/>
    <property type="evidence" value="ECO:0007669"/>
    <property type="project" value="UniProtKB-UniRule"/>
</dbReference>
<evidence type="ECO:0000259" key="12">
    <source>
        <dbReference type="Pfam" id="PF21180"/>
    </source>
</evidence>
<dbReference type="Gene3D" id="3.40.1360.10">
    <property type="match status" value="1"/>
</dbReference>
<feature type="domain" description="Topoisomerase 6 subunit A/Spo11 TOPRIM" evidence="12">
    <location>
        <begin position="164"/>
        <end position="292"/>
    </location>
</feature>
<dbReference type="Gramene" id="Psat02G0021200-T1">
    <property type="protein sequence ID" value="KAI5432816.1"/>
    <property type="gene ID" value="KIW84_020212"/>
</dbReference>
<keyword evidence="5" id="KW-0479">Metal-binding</keyword>
<keyword evidence="8 10" id="KW-0238">DNA-binding</keyword>
<dbReference type="GO" id="GO:0003677">
    <property type="term" value="F:DNA binding"/>
    <property type="evidence" value="ECO:0007669"/>
    <property type="project" value="UniProtKB-UniRule"/>
</dbReference>
<evidence type="ECO:0000256" key="5">
    <source>
        <dbReference type="ARBA" id="ARBA00022723"/>
    </source>
</evidence>
<dbReference type="InterPro" id="IPR034136">
    <property type="entry name" value="TOPRIM_Topo6A/Spo11"/>
</dbReference>
<feature type="active site" description="O-(5'-phospho-DNA)-tyrosine intermediate" evidence="10">
    <location>
        <position position="107"/>
    </location>
</feature>
<dbReference type="CDD" id="cd00223">
    <property type="entry name" value="TOPRIM_TopoIIB_SPO"/>
    <property type="match status" value="1"/>
</dbReference>
<keyword evidence="6" id="KW-0460">Magnesium</keyword>
<dbReference type="InterPro" id="IPR002815">
    <property type="entry name" value="Spo11/TopoVI_A"/>
</dbReference>
<dbReference type="GO" id="GO:0042138">
    <property type="term" value="P:meiotic DNA double-strand break formation"/>
    <property type="evidence" value="ECO:0007669"/>
    <property type="project" value="TreeGrafter"/>
</dbReference>
<gene>
    <name evidence="13" type="ORF">KIW84_020212</name>
</gene>
<dbReference type="GO" id="GO:0005524">
    <property type="term" value="F:ATP binding"/>
    <property type="evidence" value="ECO:0007669"/>
    <property type="project" value="InterPro"/>
</dbReference>